<dbReference type="AlphaFoldDB" id="A0A5B9VY21"/>
<proteinExistence type="inferred from homology"/>
<dbReference type="InterPro" id="IPR036230">
    <property type="entry name" value="LeuA_allosteric_dom_sf"/>
</dbReference>
<dbReference type="SMART" id="SM00917">
    <property type="entry name" value="LeuA_dimer"/>
    <property type="match status" value="1"/>
</dbReference>
<evidence type="ECO:0000313" key="11">
    <source>
        <dbReference type="EMBL" id="QEH33208.1"/>
    </source>
</evidence>
<evidence type="ECO:0000256" key="5">
    <source>
        <dbReference type="ARBA" id="ARBA00022679"/>
    </source>
</evidence>
<dbReference type="EMBL" id="CP042997">
    <property type="protein sequence ID" value="QEH33208.1"/>
    <property type="molecule type" value="Genomic_DNA"/>
</dbReference>
<gene>
    <name evidence="11" type="primary">leuA_1</name>
    <name evidence="11" type="ORF">OJF2_17070</name>
</gene>
<evidence type="ECO:0000256" key="1">
    <source>
        <dbReference type="ARBA" id="ARBA00004743"/>
    </source>
</evidence>
<comment type="similarity">
    <text evidence="2 9">Belongs to the alpha-IPM synthase/homocitrate synthase family.</text>
</comment>
<dbReference type="Pfam" id="PF00682">
    <property type="entry name" value="HMGL-like"/>
    <property type="match status" value="1"/>
</dbReference>
<dbReference type="KEGG" id="agv:OJF2_17070"/>
<reference evidence="11 12" key="1">
    <citation type="submission" date="2019-08" db="EMBL/GenBank/DDBJ databases">
        <title>Deep-cultivation of Planctomycetes and their phenomic and genomic characterization uncovers novel biology.</title>
        <authorList>
            <person name="Wiegand S."/>
            <person name="Jogler M."/>
            <person name="Boedeker C."/>
            <person name="Pinto D."/>
            <person name="Vollmers J."/>
            <person name="Rivas-Marin E."/>
            <person name="Kohn T."/>
            <person name="Peeters S.H."/>
            <person name="Heuer A."/>
            <person name="Rast P."/>
            <person name="Oberbeckmann S."/>
            <person name="Bunk B."/>
            <person name="Jeske O."/>
            <person name="Meyerdierks A."/>
            <person name="Storesund J.E."/>
            <person name="Kallscheuer N."/>
            <person name="Luecker S."/>
            <person name="Lage O.M."/>
            <person name="Pohl T."/>
            <person name="Merkel B.J."/>
            <person name="Hornburger P."/>
            <person name="Mueller R.-W."/>
            <person name="Bruemmer F."/>
            <person name="Labrenz M."/>
            <person name="Spormann A.M."/>
            <person name="Op den Camp H."/>
            <person name="Overmann J."/>
            <person name="Amann R."/>
            <person name="Jetten M.S.M."/>
            <person name="Mascher T."/>
            <person name="Medema M.H."/>
            <person name="Devos D.P."/>
            <person name="Kaster A.-K."/>
            <person name="Ovreas L."/>
            <person name="Rohde M."/>
            <person name="Galperin M.Y."/>
            <person name="Jogler C."/>
        </authorList>
    </citation>
    <scope>NUCLEOTIDE SEQUENCE [LARGE SCALE GENOMIC DNA]</scope>
    <source>
        <strain evidence="11 12">OJF2</strain>
    </source>
</reference>
<dbReference type="GO" id="GO:0043714">
    <property type="term" value="F:(R)-citramalate synthase activity"/>
    <property type="evidence" value="ECO:0007669"/>
    <property type="project" value="UniProtKB-UniRule"/>
</dbReference>
<dbReference type="GO" id="GO:0009097">
    <property type="term" value="P:isoleucine biosynthetic process"/>
    <property type="evidence" value="ECO:0007669"/>
    <property type="project" value="UniProtKB-UniRule"/>
</dbReference>
<dbReference type="InterPro" id="IPR013709">
    <property type="entry name" value="2-isopropylmalate_synth_dimer"/>
</dbReference>
<keyword evidence="4" id="KW-0412">Isoleucine biosynthesis</keyword>
<dbReference type="InterPro" id="IPR000891">
    <property type="entry name" value="PYR_CT"/>
</dbReference>
<dbReference type="Proteomes" id="UP000324233">
    <property type="component" value="Chromosome"/>
</dbReference>
<dbReference type="PANTHER" id="PTHR43538:SF1">
    <property type="entry name" value="(R)-CITRAMALATE SYNTHASE"/>
    <property type="match status" value="1"/>
</dbReference>
<protein>
    <recommendedName>
        <fullName evidence="8">Citramalate synthase</fullName>
        <ecNumber evidence="8">2.3.3.21</ecNumber>
    </recommendedName>
</protein>
<dbReference type="InterPro" id="IPR005675">
    <property type="entry name" value="Citramal_synthase"/>
</dbReference>
<evidence type="ECO:0000256" key="7">
    <source>
        <dbReference type="ARBA" id="ARBA00048263"/>
    </source>
</evidence>
<evidence type="ECO:0000256" key="4">
    <source>
        <dbReference type="ARBA" id="ARBA00022624"/>
    </source>
</evidence>
<keyword evidence="12" id="KW-1185">Reference proteome</keyword>
<dbReference type="Pfam" id="PF08502">
    <property type="entry name" value="LeuA_dimer"/>
    <property type="match status" value="1"/>
</dbReference>
<keyword evidence="5 9" id="KW-0808">Transferase</keyword>
<dbReference type="Gene3D" id="3.20.20.70">
    <property type="entry name" value="Aldolase class I"/>
    <property type="match status" value="1"/>
</dbReference>
<dbReference type="SUPFAM" id="SSF51569">
    <property type="entry name" value="Aldolase"/>
    <property type="match status" value="1"/>
</dbReference>
<dbReference type="EC" id="2.3.3.21" evidence="8"/>
<sequence>MTRIAIYDTTLRDGSQGEGVNFSLQDKLLITARLDELGVDYVEGGYPLSNPKDTSFFRAVGDLPLKHARVAAFGMTRRRDIAAEDDQGMKALVAARTPVVTIVGKTWDMHVLEVLGVSLAENLRMIGDSIAFCRSHVPEVIYDAEHFFDGFRRNPDYALETIRAAADAGAAWIVLCDTNGGSLPEDVADAVDRVSREIPVPLGIHTHNDGELAVANALSAVRRGARQVQGTINGLGERCGNADLCSVVGNLALKYPGYEVLRPGQLVHLTEVSRFVYETANMNFRPGQPFVGTSAFAHKGGMHVHGVRKNASSYEHIEPETVGNERRVLVSELSGKSNIAEKLAEYGLEHDTSLLARVLDSVQDLENQGYQFEAAEASFVLLVDRLAGRRADWFELLRYNVSVSGKPGRDPLTEASIKLAVGDQVAHTVSEGDGPVNALDGALRKALEPHYPRLGEMSLVDYKVRVINARAGTAARVRVVIESRDGDDVWGTVGVSENVIKASWLALRDAFEYKLAKDSRPCRGGVTEVAADVAS</sequence>
<dbReference type="Pfam" id="PF22617">
    <property type="entry name" value="HCS_D2"/>
    <property type="match status" value="1"/>
</dbReference>
<dbReference type="InterPro" id="IPR054691">
    <property type="entry name" value="LeuA/HCS_post-cat"/>
</dbReference>
<dbReference type="PANTHER" id="PTHR43538">
    <property type="entry name" value="ALPHA-IPM SYNTHASE/HOMOCITRATE SYNTHASE"/>
    <property type="match status" value="1"/>
</dbReference>
<evidence type="ECO:0000256" key="8">
    <source>
        <dbReference type="NCBIfam" id="TIGR00977"/>
    </source>
</evidence>
<evidence type="ECO:0000259" key="10">
    <source>
        <dbReference type="PROSITE" id="PS50991"/>
    </source>
</evidence>
<dbReference type="SUPFAM" id="SSF110921">
    <property type="entry name" value="2-isopropylmalate synthase LeuA, allosteric (dimerisation) domain"/>
    <property type="match status" value="1"/>
</dbReference>
<comment type="catalytic activity">
    <reaction evidence="7">
        <text>pyruvate + acetyl-CoA + H2O = (3R)-citramalate + CoA + H(+)</text>
        <dbReference type="Rhea" id="RHEA:19045"/>
        <dbReference type="ChEBI" id="CHEBI:15361"/>
        <dbReference type="ChEBI" id="CHEBI:15377"/>
        <dbReference type="ChEBI" id="CHEBI:15378"/>
        <dbReference type="ChEBI" id="CHEBI:30934"/>
        <dbReference type="ChEBI" id="CHEBI:57287"/>
        <dbReference type="ChEBI" id="CHEBI:57288"/>
        <dbReference type="EC" id="2.3.3.21"/>
    </reaction>
</comment>
<keyword evidence="11" id="KW-0012">Acyltransferase</keyword>
<accession>A0A5B9VY21</accession>
<dbReference type="NCBIfam" id="TIGR00977">
    <property type="entry name" value="citramal_synth"/>
    <property type="match status" value="1"/>
</dbReference>
<name>A0A5B9VY21_9BACT</name>
<evidence type="ECO:0000256" key="2">
    <source>
        <dbReference type="ARBA" id="ARBA00006154"/>
    </source>
</evidence>
<dbReference type="GO" id="GO:0003852">
    <property type="term" value="F:2-isopropylmalate synthase activity"/>
    <property type="evidence" value="ECO:0007669"/>
    <property type="project" value="InterPro"/>
</dbReference>
<keyword evidence="3" id="KW-0028">Amino-acid biosynthesis</keyword>
<feature type="domain" description="Pyruvate carboxyltransferase" evidence="10">
    <location>
        <begin position="4"/>
        <end position="268"/>
    </location>
</feature>
<evidence type="ECO:0000313" key="12">
    <source>
        <dbReference type="Proteomes" id="UP000324233"/>
    </source>
</evidence>
<evidence type="ECO:0000256" key="3">
    <source>
        <dbReference type="ARBA" id="ARBA00022605"/>
    </source>
</evidence>
<comment type="pathway">
    <text evidence="1">Amino-acid biosynthesis; L-isoleucine biosynthesis; 2-oxobutanoate from pyruvate: step 1/3.</text>
</comment>
<keyword evidence="6" id="KW-0100">Branched-chain amino acid biosynthesis</keyword>
<evidence type="ECO:0000256" key="9">
    <source>
        <dbReference type="RuleBase" id="RU003523"/>
    </source>
</evidence>
<dbReference type="PROSITE" id="PS00815">
    <property type="entry name" value="AIPM_HOMOCIT_SYNTH_1"/>
    <property type="match status" value="1"/>
</dbReference>
<dbReference type="Gene3D" id="1.10.238.260">
    <property type="match status" value="1"/>
</dbReference>
<evidence type="ECO:0000256" key="6">
    <source>
        <dbReference type="ARBA" id="ARBA00023304"/>
    </source>
</evidence>
<dbReference type="Gene3D" id="3.30.160.270">
    <property type="match status" value="1"/>
</dbReference>
<dbReference type="CDD" id="cd07941">
    <property type="entry name" value="DRE_TIM_LeuA3"/>
    <property type="match status" value="1"/>
</dbReference>
<dbReference type="UniPathway" id="UPA00047">
    <property type="reaction ID" value="UER00066"/>
</dbReference>
<dbReference type="InterPro" id="IPR002034">
    <property type="entry name" value="AIPM/Hcit_synth_CS"/>
</dbReference>
<dbReference type="RefSeq" id="WP_148592927.1">
    <property type="nucleotide sequence ID" value="NZ_CP042997.1"/>
</dbReference>
<dbReference type="GO" id="GO:0009098">
    <property type="term" value="P:L-leucine biosynthetic process"/>
    <property type="evidence" value="ECO:0007669"/>
    <property type="project" value="InterPro"/>
</dbReference>
<dbReference type="PROSITE" id="PS50991">
    <property type="entry name" value="PYR_CT"/>
    <property type="match status" value="1"/>
</dbReference>
<organism evidence="11 12">
    <name type="scientific">Aquisphaera giovannonii</name>
    <dbReference type="NCBI Taxonomy" id="406548"/>
    <lineage>
        <taxon>Bacteria</taxon>
        <taxon>Pseudomonadati</taxon>
        <taxon>Planctomycetota</taxon>
        <taxon>Planctomycetia</taxon>
        <taxon>Isosphaerales</taxon>
        <taxon>Isosphaeraceae</taxon>
        <taxon>Aquisphaera</taxon>
    </lineage>
</organism>
<dbReference type="OrthoDB" id="9804858at2"/>
<dbReference type="InterPro" id="IPR013785">
    <property type="entry name" value="Aldolase_TIM"/>
</dbReference>